<organism evidence="2 3">
    <name type="scientific">Echinicola jeungdonensis</name>
    <dbReference type="NCBI Taxonomy" id="709343"/>
    <lineage>
        <taxon>Bacteria</taxon>
        <taxon>Pseudomonadati</taxon>
        <taxon>Bacteroidota</taxon>
        <taxon>Cytophagia</taxon>
        <taxon>Cytophagales</taxon>
        <taxon>Cyclobacteriaceae</taxon>
        <taxon>Echinicola</taxon>
    </lineage>
</organism>
<reference evidence="2 3" key="1">
    <citation type="submission" date="2024-09" db="EMBL/GenBank/DDBJ databases">
        <authorList>
            <person name="Sun Q."/>
            <person name="Mori K."/>
        </authorList>
    </citation>
    <scope>NUCLEOTIDE SEQUENCE [LARGE SCALE GENOMIC DNA]</scope>
    <source>
        <strain evidence="2 3">CECT 7682</strain>
    </source>
</reference>
<dbReference type="InterPro" id="IPR025164">
    <property type="entry name" value="Toastrack_DUF4097"/>
</dbReference>
<keyword evidence="3" id="KW-1185">Reference proteome</keyword>
<evidence type="ECO:0000259" key="1">
    <source>
        <dbReference type="Pfam" id="PF13349"/>
    </source>
</evidence>
<dbReference type="RefSeq" id="WP_290246851.1">
    <property type="nucleotide sequence ID" value="NZ_JAUFQT010000001.1"/>
</dbReference>
<name>A0ABV5J1C3_9BACT</name>
<accession>A0ABV5J1C3</accession>
<evidence type="ECO:0000313" key="3">
    <source>
        <dbReference type="Proteomes" id="UP001589654"/>
    </source>
</evidence>
<dbReference type="Proteomes" id="UP001589654">
    <property type="component" value="Unassembled WGS sequence"/>
</dbReference>
<dbReference type="Pfam" id="PF13349">
    <property type="entry name" value="DUF4097"/>
    <property type="match status" value="1"/>
</dbReference>
<feature type="domain" description="DUF4097" evidence="1">
    <location>
        <begin position="1"/>
        <end position="68"/>
    </location>
</feature>
<gene>
    <name evidence="2" type="ORF">ACFFUR_02190</name>
</gene>
<sequence length="174" mass="18473">MSTNSGNILAQHIIGNLELEGHSGKIEANNVEGQVAIELTSGIIDLEKIQGRTELSATSGKITAQYIQGEIDVMITSGSVHLREISQLGHLKLNSGMVKAENVGLGPNTEFMGNSGAFKIQTFSDFGGYNFDLKAGSGMVKVGNRSSSDQLWIDHGAEHIIYGKIGSGIISIKN</sequence>
<protein>
    <submittedName>
        <fullName evidence="2">DUF4097 family beta strand repeat-containing protein</fullName>
    </submittedName>
</protein>
<evidence type="ECO:0000313" key="2">
    <source>
        <dbReference type="EMBL" id="MFB9210601.1"/>
    </source>
</evidence>
<proteinExistence type="predicted"/>
<dbReference type="EMBL" id="JBHMEW010000008">
    <property type="protein sequence ID" value="MFB9210601.1"/>
    <property type="molecule type" value="Genomic_DNA"/>
</dbReference>
<comment type="caution">
    <text evidence="2">The sequence shown here is derived from an EMBL/GenBank/DDBJ whole genome shotgun (WGS) entry which is preliminary data.</text>
</comment>